<protein>
    <recommendedName>
        <fullName evidence="10">Protein odr-4 homolog</fullName>
    </recommendedName>
</protein>
<comment type="subcellular location">
    <subcellularLocation>
        <location evidence="1">Membrane</location>
    </subcellularLocation>
</comment>
<evidence type="ECO:0000256" key="7">
    <source>
        <dbReference type="SAM" id="Phobius"/>
    </source>
</evidence>
<comment type="caution">
    <text evidence="8">The sequence shown here is derived from an EMBL/GenBank/DDBJ whole genome shotgun (WGS) entry which is preliminary data.</text>
</comment>
<dbReference type="GO" id="GO:0016020">
    <property type="term" value="C:membrane"/>
    <property type="evidence" value="ECO:0007669"/>
    <property type="project" value="UniProtKB-SubCell"/>
</dbReference>
<evidence type="ECO:0000256" key="6">
    <source>
        <dbReference type="SAM" id="MobiDB-lite"/>
    </source>
</evidence>
<dbReference type="PANTHER" id="PTHR33966:SF1">
    <property type="entry name" value="PROTEIN ODR-4 HOMOLOG"/>
    <property type="match status" value="1"/>
</dbReference>
<proteinExistence type="inferred from homology"/>
<dbReference type="Proteomes" id="UP001633002">
    <property type="component" value="Unassembled WGS sequence"/>
</dbReference>
<dbReference type="Pfam" id="PF14778">
    <property type="entry name" value="ODR4-like"/>
    <property type="match status" value="1"/>
</dbReference>
<evidence type="ECO:0000256" key="5">
    <source>
        <dbReference type="ARBA" id="ARBA00023136"/>
    </source>
</evidence>
<gene>
    <name evidence="8" type="ORF">R1sor_005931</name>
</gene>
<feature type="transmembrane region" description="Helical" evidence="7">
    <location>
        <begin position="472"/>
        <end position="491"/>
    </location>
</feature>
<feature type="region of interest" description="Disordered" evidence="6">
    <location>
        <begin position="63"/>
        <end position="87"/>
    </location>
</feature>
<sequence length="499" mass="53983">MGRTVVGDESQLEAQVDSIFRSGAAVQVGLLVGKSGTGSSRDLVFSLVPTPPKDGEDAALLASFDPQGSRDTGARKGNKGKPASDGVPVEIGTDWVAEHARQVSRMLLGGIHVVGIYLFSSEGSFKSSLAVLWKAVTAVAAVTSTAKAGGDASEYLLLHISSSPRRFSCRSCPGNAPFSATALRPCEWKTGKLLDNLQEFTCTYSVDIRYPIIVDQPEKKLESLRKYLYSSVSAEATRLENAQAIVDGKLVKPDNVLGSGSVVHEVEFIQPMDGRTTTGSLRNGMKTEGSVFFRGDLHARAYAVVREPVSRAVADLKGDIVASLRSRLELLVDEAEEAEEDARAQNENADVPSVQPPQTLLSTQLSIDVSEHSFAMPRRVLVPWLERIMICDYMLPDESLQDVQERCIDLLGLEQPADTSSFLEPEIGGSVPEIVQPAPAPTPAPQTPRSSTKLDRNAEEYVVLREKYTSSFSYPLAIVGAIFTLLLALLLSQFIMQTQ</sequence>
<keyword evidence="9" id="KW-1185">Reference proteome</keyword>
<keyword evidence="3 7" id="KW-0812">Transmembrane</keyword>
<evidence type="ECO:0000313" key="9">
    <source>
        <dbReference type="Proteomes" id="UP001633002"/>
    </source>
</evidence>
<accession>A0ABD3HKY7</accession>
<dbReference type="EMBL" id="JBJQOH010000003">
    <property type="protein sequence ID" value="KAL3692280.1"/>
    <property type="molecule type" value="Genomic_DNA"/>
</dbReference>
<reference evidence="8 9" key="1">
    <citation type="submission" date="2024-09" db="EMBL/GenBank/DDBJ databases">
        <title>Chromosome-scale assembly of Riccia sorocarpa.</title>
        <authorList>
            <person name="Paukszto L."/>
        </authorList>
    </citation>
    <scope>NUCLEOTIDE SEQUENCE [LARGE SCALE GENOMIC DNA]</scope>
    <source>
        <strain evidence="8">LP-2024</strain>
        <tissue evidence="8">Aerial parts of the thallus</tissue>
    </source>
</reference>
<feature type="region of interest" description="Disordered" evidence="6">
    <location>
        <begin position="433"/>
        <end position="454"/>
    </location>
</feature>
<comment type="similarity">
    <text evidence="2">Belongs to the ODR-4 family.</text>
</comment>
<evidence type="ECO:0000256" key="1">
    <source>
        <dbReference type="ARBA" id="ARBA00004370"/>
    </source>
</evidence>
<keyword evidence="5 7" id="KW-0472">Membrane</keyword>
<evidence type="ECO:0000256" key="2">
    <source>
        <dbReference type="ARBA" id="ARBA00010131"/>
    </source>
</evidence>
<keyword evidence="4 7" id="KW-1133">Transmembrane helix</keyword>
<evidence type="ECO:0000313" key="8">
    <source>
        <dbReference type="EMBL" id="KAL3692280.1"/>
    </source>
</evidence>
<evidence type="ECO:0008006" key="10">
    <source>
        <dbReference type="Google" id="ProtNLM"/>
    </source>
</evidence>
<evidence type="ECO:0000256" key="3">
    <source>
        <dbReference type="ARBA" id="ARBA00022692"/>
    </source>
</evidence>
<feature type="region of interest" description="Disordered" evidence="6">
    <location>
        <begin position="338"/>
        <end position="357"/>
    </location>
</feature>
<organism evidence="8 9">
    <name type="scientific">Riccia sorocarpa</name>
    <dbReference type="NCBI Taxonomy" id="122646"/>
    <lineage>
        <taxon>Eukaryota</taxon>
        <taxon>Viridiplantae</taxon>
        <taxon>Streptophyta</taxon>
        <taxon>Embryophyta</taxon>
        <taxon>Marchantiophyta</taxon>
        <taxon>Marchantiopsida</taxon>
        <taxon>Marchantiidae</taxon>
        <taxon>Marchantiales</taxon>
        <taxon>Ricciaceae</taxon>
        <taxon>Riccia</taxon>
    </lineage>
</organism>
<dbReference type="InterPro" id="IPR029454">
    <property type="entry name" value="ODR-4-like"/>
</dbReference>
<dbReference type="PANTHER" id="PTHR33966">
    <property type="entry name" value="PROTEIN ODR-4 HOMOLOG"/>
    <property type="match status" value="1"/>
</dbReference>
<evidence type="ECO:0000256" key="4">
    <source>
        <dbReference type="ARBA" id="ARBA00022989"/>
    </source>
</evidence>
<name>A0ABD3HKY7_9MARC</name>
<dbReference type="AlphaFoldDB" id="A0ABD3HKY7"/>